<dbReference type="SUPFAM" id="SSF52058">
    <property type="entry name" value="L domain-like"/>
    <property type="match status" value="1"/>
</dbReference>
<evidence type="ECO:0000256" key="2">
    <source>
        <dbReference type="ARBA" id="ARBA00022737"/>
    </source>
</evidence>
<dbReference type="Gene3D" id="3.80.10.10">
    <property type="entry name" value="Ribonuclease Inhibitor"/>
    <property type="match status" value="1"/>
</dbReference>
<dbReference type="Proteomes" id="UP000289664">
    <property type="component" value="Chromosome"/>
</dbReference>
<dbReference type="InterPro" id="IPR050836">
    <property type="entry name" value="SDS22/Internalin_LRR"/>
</dbReference>
<dbReference type="Gene3D" id="1.20.1270.70">
    <property type="entry name" value="Designed single chain three-helix bundle"/>
    <property type="match status" value="2"/>
</dbReference>
<feature type="signal peptide" evidence="5">
    <location>
        <begin position="1"/>
        <end position="28"/>
    </location>
</feature>
<proteinExistence type="predicted"/>
<dbReference type="EMBL" id="CP036170">
    <property type="protein sequence ID" value="QBF74496.1"/>
    <property type="molecule type" value="Genomic_DNA"/>
</dbReference>
<evidence type="ECO:0000313" key="7">
    <source>
        <dbReference type="Proteomes" id="UP000289664"/>
    </source>
</evidence>
<gene>
    <name evidence="6" type="primary">inlA</name>
    <name evidence="6" type="ORF">HDCHBGLK_01898</name>
</gene>
<dbReference type="Gene3D" id="2.60.40.10">
    <property type="entry name" value="Immunoglobulins"/>
    <property type="match status" value="1"/>
</dbReference>
<dbReference type="InterPro" id="IPR032675">
    <property type="entry name" value="LRR_dom_sf"/>
</dbReference>
<protein>
    <submittedName>
        <fullName evidence="6">Internalin-A</fullName>
    </submittedName>
</protein>
<feature type="compositionally biased region" description="Basic and acidic residues" evidence="3">
    <location>
        <begin position="1664"/>
        <end position="1684"/>
    </location>
</feature>
<keyword evidence="7" id="KW-1185">Reference proteome</keyword>
<dbReference type="InterPro" id="IPR013783">
    <property type="entry name" value="Ig-like_fold"/>
</dbReference>
<keyword evidence="4" id="KW-0812">Transmembrane</keyword>
<dbReference type="InterPro" id="IPR001611">
    <property type="entry name" value="Leu-rich_rpt"/>
</dbReference>
<name>A0A494WQS3_CLOS5</name>
<keyword evidence="1" id="KW-0433">Leucine-rich repeat</keyword>
<dbReference type="InterPro" id="IPR025875">
    <property type="entry name" value="Leu-rich_rpt_4"/>
</dbReference>
<evidence type="ECO:0000256" key="1">
    <source>
        <dbReference type="ARBA" id="ARBA00022614"/>
    </source>
</evidence>
<feature type="compositionally biased region" description="Polar residues" evidence="3">
    <location>
        <begin position="1688"/>
        <end position="1718"/>
    </location>
</feature>
<feature type="region of interest" description="Disordered" evidence="3">
    <location>
        <begin position="1661"/>
        <end position="1718"/>
    </location>
</feature>
<keyword evidence="5" id="KW-0732">Signal</keyword>
<keyword evidence="4" id="KW-0472">Membrane</keyword>
<evidence type="ECO:0000256" key="3">
    <source>
        <dbReference type="SAM" id="MobiDB-lite"/>
    </source>
</evidence>
<sequence>MKKLRKIVASIVMLSVAFCMVPGMSAQADTCGGLEEVDVYTPGEDEVIQDPALHWAVRSAMNAIKARPKLTAEMVGDPSVKNISYEQCNHPEDFEQWTQPYWIEDLSGLEYAKSAKMIDIGYTSSVEGKSIKDLRPLSGLTQLEELILKQDGITDISPVKNLVNLTVFDVSVNREIQDVSAIADMTKLKRLNISFNKVENIDAISGLVSLEYADVSKNNISTLPDMSKLEKLTALNISHNNLTDISALADAKNLTELNLKGNTGVTDLKPLAELIYLEKDKTFLPDDSKKDDLFAAIAVNQLFWKFNISKMTTSDLENVGLALEAYEALTADQKAYMDSDRVKAAKDNKEKVENGQAPDYYPEYDEGGEKQPIWNRIEIKVVDKYGNPMPNVAFEKTMSGSVVKEAVTDENGVLSIAHTTLDYLGECVIAPKGDTYVAIPEQVTYTVLVGGITESINGKLANGFEELEMVLWPKDEYVDKSALQNAIESAGSVEEQYKYTADSYATYQEALTKAQQTYDDVDATKEETAEAEAKLTAAINGLTKTDILTRLKLIVKDENGNLFTRPFKFQIRVPDTGAEAWNDKSDAYTGTAYLQASPGWQDGKEWEVLACYEEPYKIEPFRVTIGVKDGQRYFKTVDGETVGVDFEKQVVARGIQSAEATIQPDGTVLQAYIEKAKAYDVAEWMPSTWKVLQEKITAAENAVNTSGATQEVYNQCAAELLRAMNGLKPIADKTELKKQVELEYSYSETSFTATSWQAYQVVLQQAKAVLNNGDAEQQQVDDAVAALKEARSQLVVRANTKALEQKISEAKALNSDDYESGFDALLAAIADAEAVCKNADATQGEVDAQVTAISNAIAGLVKKPVEVDYSCYPGVFKAKVIDENGQPLEGVKFDAYVDGKKVEDTYNELKSTSQGIIQWYVTSGETYIKLADDRFTTLDEHWFVASGAGWTSAMTSIDGKPYAEGTKLTYTLKKSGGETPDPGEAVLSDKKAFRAKVVDESGNPVGGVSFTQTPDYQDVTLSDITSNDNGVIEYTVTGNDGGLKVEIRLKEGQAAGENQTWSCEEIHTYQTNFVWPTPAITSVDDVSVDETTEIVYTLKKVGSSTPEPGTVDKSKLKERLDVASLFDGKEADYTAESYQALQSAKAAAQLVYDKVDATQPEVDEEYQKLDAAIKGMKEVEKPIVTDKSNIRILVVDENGQKVTDSIAFALKQDSYAGTAYSANGVVEYTISDADQGVAKITVSLKNESVVINGKEYYAEPASHEFTLSSSSLGVVITTVDGEVLEDTREVKFVLKEKEVGIDTDKLESELQTAKAIEQGNYTRNSYNTLQSAISAAEGLLKSETLTQQAVNDAEAALVSAREGLKEVTGMRTLQIPVEGDAPANLEFVRYDVKYSVANKLFANDGALTWAPGIYDEGEYEFYLPDTSAYIATPGLIKVQVEKEDGTPVIKTINGVPAAEAEAKFVISAKGTDTSDILTFRALVQDDKGNALSGLKFNIEFKQIEQTVVNAEKEAREAAYTEEVISDENGIISYQVTMWDTNTEATVSLQDGQGWTTDQVAVFSVIADPADPDRAIIEKINSAAPADQKVVFKIQEEGGVPAPDRTRLDAAMEQAAKIDASLYTEESYLAVTTALEAARKLGDGAAQEELDNAAQAIEAAIGALQKKDPKPVEPENPGEPDRPGETDTPDSGNGNGNQKPQSQNSDKTANNQKAVKTGDSAQTLPLLAVMIMSLCVLGVSLKKRCR</sequence>
<dbReference type="Pfam" id="PF07554">
    <property type="entry name" value="FIVAR"/>
    <property type="match status" value="5"/>
</dbReference>
<dbReference type="RefSeq" id="WP_130574585.1">
    <property type="nucleotide sequence ID" value="NZ_CP036170.1"/>
</dbReference>
<dbReference type="PANTHER" id="PTHR46652">
    <property type="entry name" value="LEUCINE-RICH REPEAT AND IQ DOMAIN-CONTAINING PROTEIN 1-RELATED"/>
    <property type="match status" value="1"/>
</dbReference>
<accession>A0A494WQS3</accession>
<dbReference type="KEGG" id="csci:HDCHBGLK_01898"/>
<dbReference type="OrthoDB" id="7820733at2"/>
<feature type="region of interest" description="Disordered" evidence="3">
    <location>
        <begin position="346"/>
        <end position="365"/>
    </location>
</feature>
<dbReference type="InterPro" id="IPR008964">
    <property type="entry name" value="Invasin/intimin_cell_adhesion"/>
</dbReference>
<feature type="transmembrane region" description="Helical" evidence="4">
    <location>
        <begin position="1722"/>
        <end position="1740"/>
    </location>
</feature>
<dbReference type="Gene3D" id="1.20.1270.90">
    <property type="entry name" value="AF1782-like"/>
    <property type="match status" value="5"/>
</dbReference>
<dbReference type="SUPFAM" id="SSF49373">
    <property type="entry name" value="Invasin/intimin cell-adhesion fragments"/>
    <property type="match status" value="1"/>
</dbReference>
<dbReference type="PROSITE" id="PS51450">
    <property type="entry name" value="LRR"/>
    <property type="match status" value="3"/>
</dbReference>
<evidence type="ECO:0000313" key="6">
    <source>
        <dbReference type="EMBL" id="QBF74496.1"/>
    </source>
</evidence>
<dbReference type="Pfam" id="PF12799">
    <property type="entry name" value="LRR_4"/>
    <property type="match status" value="1"/>
</dbReference>
<feature type="chain" id="PRO_5019788324" evidence="5">
    <location>
        <begin position="29"/>
        <end position="1745"/>
    </location>
</feature>
<keyword evidence="4" id="KW-1133">Transmembrane helix</keyword>
<evidence type="ECO:0000256" key="4">
    <source>
        <dbReference type="SAM" id="Phobius"/>
    </source>
</evidence>
<dbReference type="PANTHER" id="PTHR46652:SF3">
    <property type="entry name" value="LEUCINE-RICH REPEAT-CONTAINING PROTEIN 9"/>
    <property type="match status" value="1"/>
</dbReference>
<keyword evidence="2" id="KW-0677">Repeat</keyword>
<dbReference type="SMART" id="SM00364">
    <property type="entry name" value="LRR_BAC"/>
    <property type="match status" value="2"/>
</dbReference>
<reference evidence="6 7" key="1">
    <citation type="journal article" date="2019" name="Appl. Environ. Microbiol.">
        <title>Clostridium scindens ATCC 35704: integration of nutritional requirements, the complete genome sequence, and global transcriptional responses to bile acids.</title>
        <authorList>
            <person name="Devendran S."/>
            <person name="Shrestha R."/>
            <person name="Alves J.M.P."/>
            <person name="Wolf P.G."/>
            <person name="Ly L."/>
            <person name="Hernandez A.G."/>
            <person name="Mendez-Garcia C."/>
            <person name="Inboden A."/>
            <person name="Wiley J."/>
            <person name="Paul O."/>
            <person name="Allen A."/>
            <person name="Springer E."/>
            <person name="Wright C.L."/>
            <person name="Fields C.J."/>
            <person name="Daniel S.L."/>
            <person name="Ridlon J.M."/>
        </authorList>
    </citation>
    <scope>NUCLEOTIDE SEQUENCE [LARGE SCALE GENOMIC DNA]</scope>
    <source>
        <strain evidence="6 7">ATCC 35704</strain>
    </source>
</reference>
<dbReference type="GeneID" id="62696105"/>
<organism evidence="6 7">
    <name type="scientific">Clostridium scindens (strain ATCC 35704 / DSM 5676 / VPI 13733 / 19)</name>
    <dbReference type="NCBI Taxonomy" id="411468"/>
    <lineage>
        <taxon>Bacteria</taxon>
        <taxon>Bacillati</taxon>
        <taxon>Bacillota</taxon>
        <taxon>Clostridia</taxon>
        <taxon>Lachnospirales</taxon>
        <taxon>Lachnospiraceae</taxon>
    </lineage>
</organism>
<evidence type="ECO:0000256" key="5">
    <source>
        <dbReference type="SAM" id="SignalP"/>
    </source>
</evidence>